<keyword evidence="3" id="KW-0418">Kinase</keyword>
<dbReference type="GO" id="GO:0005524">
    <property type="term" value="F:ATP binding"/>
    <property type="evidence" value="ECO:0007669"/>
    <property type="project" value="InterPro"/>
</dbReference>
<feature type="domain" description="Protein kinase" evidence="2">
    <location>
        <begin position="19"/>
        <end position="278"/>
    </location>
</feature>
<keyword evidence="3" id="KW-0808">Transferase</keyword>
<proteinExistence type="predicted"/>
<dbReference type="PROSITE" id="PS50011">
    <property type="entry name" value="PROTEIN_KINASE_DOM"/>
    <property type="match status" value="1"/>
</dbReference>
<dbReference type="RefSeq" id="WP_264789155.1">
    <property type="nucleotide sequence ID" value="NZ_AP026867.1"/>
</dbReference>
<dbReference type="InterPro" id="IPR000719">
    <property type="entry name" value="Prot_kinase_dom"/>
</dbReference>
<organism evidence="3 4">
    <name type="scientific">Aureispira anguillae</name>
    <dbReference type="NCBI Taxonomy" id="2864201"/>
    <lineage>
        <taxon>Bacteria</taxon>
        <taxon>Pseudomonadati</taxon>
        <taxon>Bacteroidota</taxon>
        <taxon>Saprospiria</taxon>
        <taxon>Saprospirales</taxon>
        <taxon>Saprospiraceae</taxon>
        <taxon>Aureispira</taxon>
    </lineage>
</organism>
<feature type="transmembrane region" description="Helical" evidence="1">
    <location>
        <begin position="306"/>
        <end position="325"/>
    </location>
</feature>
<keyword evidence="1" id="KW-0812">Transmembrane</keyword>
<dbReference type="PANTHER" id="PTHR24347">
    <property type="entry name" value="SERINE/THREONINE-PROTEIN KINASE"/>
    <property type="match status" value="1"/>
</dbReference>
<evidence type="ECO:0000313" key="3">
    <source>
        <dbReference type="EMBL" id="BDS13908.1"/>
    </source>
</evidence>
<protein>
    <submittedName>
        <fullName evidence="3">Protein kinase</fullName>
    </submittedName>
</protein>
<accession>A0A915YJC7</accession>
<dbReference type="Gene3D" id="3.30.200.20">
    <property type="entry name" value="Phosphorylase Kinase, domain 1"/>
    <property type="match status" value="1"/>
</dbReference>
<dbReference type="GO" id="GO:0004672">
    <property type="term" value="F:protein kinase activity"/>
    <property type="evidence" value="ECO:0007669"/>
    <property type="project" value="InterPro"/>
</dbReference>
<dbReference type="SUPFAM" id="SSF56112">
    <property type="entry name" value="Protein kinase-like (PK-like)"/>
    <property type="match status" value="1"/>
</dbReference>
<dbReference type="AlphaFoldDB" id="A0A915YJC7"/>
<name>A0A915YJC7_9BACT</name>
<reference evidence="3" key="1">
    <citation type="submission" date="2022-09" db="EMBL/GenBank/DDBJ databases">
        <title>Aureispira anguillicida sp. nov., isolated from Leptocephalus of Japanese eel Anguilla japonica.</title>
        <authorList>
            <person name="Yuasa K."/>
            <person name="Mekata T."/>
            <person name="Ikunari K."/>
        </authorList>
    </citation>
    <scope>NUCLEOTIDE SEQUENCE</scope>
    <source>
        <strain evidence="3">EL160426</strain>
    </source>
</reference>
<sequence>MKEQASINTLREFFEKYEIDQTESLDQKKFGSVYKGIEKERNQEWAIKCSEVHPNFDKGLFEERYQKAKELQHVNLLPYETSYRFVEGMVTNIAVMPLVKMGSLNQHWALSDEDKKLIADQVLDGLYYLHAQGVVWQNLSAQHILLEENFGNYVPKFINYGSPTKIPLAFFVDYEYLAPEQLEDEAPLDLRSDIWAYGVLLYKLWTGRLPFGEKSASLPNAKIQERIIGTKDWELGLMDQIPQPYQRIVEKCLKRKKEVRWNNCGEIIAVIKNWQPSLVPATEKNKTEPEKTEPPRRVLRKPNKPIVWWQVVLLFLLAACLGYLIG</sequence>
<evidence type="ECO:0000256" key="1">
    <source>
        <dbReference type="SAM" id="Phobius"/>
    </source>
</evidence>
<keyword evidence="4" id="KW-1185">Reference proteome</keyword>
<dbReference type="Proteomes" id="UP001060919">
    <property type="component" value="Chromosome"/>
</dbReference>
<evidence type="ECO:0000259" key="2">
    <source>
        <dbReference type="PROSITE" id="PS50011"/>
    </source>
</evidence>
<keyword evidence="1" id="KW-0472">Membrane</keyword>
<dbReference type="Gene3D" id="1.10.510.10">
    <property type="entry name" value="Transferase(Phosphotransferase) domain 1"/>
    <property type="match status" value="1"/>
</dbReference>
<evidence type="ECO:0000313" key="4">
    <source>
        <dbReference type="Proteomes" id="UP001060919"/>
    </source>
</evidence>
<keyword evidence="1" id="KW-1133">Transmembrane helix</keyword>
<dbReference type="InterPro" id="IPR011009">
    <property type="entry name" value="Kinase-like_dom_sf"/>
</dbReference>
<gene>
    <name evidence="3" type="ORF">AsAng_0046710</name>
</gene>
<dbReference type="EMBL" id="AP026867">
    <property type="protein sequence ID" value="BDS13908.1"/>
    <property type="molecule type" value="Genomic_DNA"/>
</dbReference>
<dbReference type="KEGG" id="aup:AsAng_0046710"/>
<dbReference type="Pfam" id="PF00069">
    <property type="entry name" value="Pkinase"/>
    <property type="match status" value="1"/>
</dbReference>